<keyword evidence="4" id="KW-1185">Reference proteome</keyword>
<sequence>MIYIVLAFITIFFSSCSSLNINFPKEEVVSKKVLERKTVVTLLSDEQNNKTNITYSEDSDLLIYGDRTNPNKITYTDKENFQSWGKDDIFNFIF</sequence>
<dbReference type="KEGG" id="hbv:ABIV_1606"/>
<reference evidence="2 4" key="1">
    <citation type="submission" date="2017-10" db="EMBL/GenBank/DDBJ databases">
        <title>Genomics of the genus Arcobacter.</title>
        <authorList>
            <person name="Perez-Cataluna A."/>
            <person name="Figueras M.J."/>
        </authorList>
    </citation>
    <scope>NUCLEOTIDE SEQUENCE [LARGE SCALE GENOMIC DNA]</scope>
    <source>
        <strain evidence="2 4">CECT 7835</strain>
    </source>
</reference>
<evidence type="ECO:0000313" key="4">
    <source>
        <dbReference type="Proteomes" id="UP000289193"/>
    </source>
</evidence>
<gene>
    <name evidence="1" type="ORF">ABIV_1606</name>
    <name evidence="2" type="ORF">CRV05_04170</name>
</gene>
<evidence type="ECO:0000313" key="2">
    <source>
        <dbReference type="EMBL" id="RXK10480.1"/>
    </source>
</evidence>
<evidence type="ECO:0000313" key="3">
    <source>
        <dbReference type="Proteomes" id="UP000253850"/>
    </source>
</evidence>
<proteinExistence type="predicted"/>
<reference evidence="1 3" key="2">
    <citation type="submission" date="2018-07" db="EMBL/GenBank/DDBJ databases">
        <title>Complete genome of the Arcobacter bivalviorum type strain LMG 26154.</title>
        <authorList>
            <person name="Miller W.G."/>
            <person name="Yee E."/>
            <person name="Bono J.L."/>
        </authorList>
    </citation>
    <scope>NUCLEOTIDE SEQUENCE [LARGE SCALE GENOMIC DNA]</scope>
    <source>
        <strain evidence="1 3">LMG 26154</strain>
    </source>
</reference>
<dbReference type="EMBL" id="PDKM01000002">
    <property type="protein sequence ID" value="RXK10480.1"/>
    <property type="molecule type" value="Genomic_DNA"/>
</dbReference>
<evidence type="ECO:0000313" key="1">
    <source>
        <dbReference type="EMBL" id="AXH12596.1"/>
    </source>
</evidence>
<dbReference type="Proteomes" id="UP000289193">
    <property type="component" value="Unassembled WGS sequence"/>
</dbReference>
<evidence type="ECO:0008006" key="5">
    <source>
        <dbReference type="Google" id="ProtNLM"/>
    </source>
</evidence>
<organism evidence="2 4">
    <name type="scientific">Halarcobacter bivalviorum</name>
    <dbReference type="NCBI Taxonomy" id="663364"/>
    <lineage>
        <taxon>Bacteria</taxon>
        <taxon>Pseudomonadati</taxon>
        <taxon>Campylobacterota</taxon>
        <taxon>Epsilonproteobacteria</taxon>
        <taxon>Campylobacterales</taxon>
        <taxon>Arcobacteraceae</taxon>
        <taxon>Halarcobacter</taxon>
    </lineage>
</organism>
<dbReference type="EMBL" id="CP031217">
    <property type="protein sequence ID" value="AXH12596.1"/>
    <property type="molecule type" value="Genomic_DNA"/>
</dbReference>
<protein>
    <recommendedName>
        <fullName evidence="5">Lipoprotein</fullName>
    </recommendedName>
</protein>
<name>A0AAX2AAK2_9BACT</name>
<dbReference type="RefSeq" id="WP_114839422.1">
    <property type="nucleotide sequence ID" value="NZ_CP031217.1"/>
</dbReference>
<dbReference type="AlphaFoldDB" id="A0AAX2AAK2"/>
<accession>A0AAX2AAK2</accession>
<dbReference type="Proteomes" id="UP000253850">
    <property type="component" value="Chromosome"/>
</dbReference>